<evidence type="ECO:0000313" key="6">
    <source>
        <dbReference type="Proteomes" id="UP000239997"/>
    </source>
</evidence>
<feature type="domain" description="PL28 ulvan lyase" evidence="3">
    <location>
        <begin position="48"/>
        <end position="308"/>
    </location>
</feature>
<gene>
    <name evidence="5" type="ORF">LY02_02839</name>
</gene>
<organism evidence="5 6">
    <name type="scientific">Nonlabens ulvanivorans</name>
    <name type="common">Persicivirga ulvanivorans</name>
    <dbReference type="NCBI Taxonomy" id="906888"/>
    <lineage>
        <taxon>Bacteria</taxon>
        <taxon>Pseudomonadati</taxon>
        <taxon>Bacteroidota</taxon>
        <taxon>Flavobacteriia</taxon>
        <taxon>Flavobacteriales</taxon>
        <taxon>Flavobacteriaceae</taxon>
        <taxon>Nonlabens</taxon>
    </lineage>
</organism>
<sequence>MVFFKDLFIFKSLIKGSLYSGHMKKKLLNYLPLFALMLFTVSMMAQTAPDEDTNSSIACPSSGVFQNNTTRDVDIANPDNVGTVDDRTCYADYYETSVYGETWGAYNITFNSNHWDAPNTLQPRIERSLSRSQETGVGSYARFTGTLRILEVGNTGTFGSTGSYLMQAKGKHTGGGGSNDPAICLYLARPVYGPDANGNQVQVSFDIWREQINFRGGSGAAGRTEVFLRNVLKDEIIDIELEVGFRQDPNDPNLKIHYSDAIIGGQVFNWNIPEPERGRESGIRYGVYRVKGGRAQMRWANTTYQKVEVVDNSTIPAADIYRIKNVETGEYLTSSGSSIIASTSGTGSDKEWEIISAGSGSSYVNIDSQVRGIIRFTGGSSNPGLVSTNFSPPNTDTDKVWTVIDNNDGTVSFETRNLGRFLYHDTNNMITHSANIDDRSKWNLESTTLSVDSQQIASVGVYPNPTVDGFTISLDNISAEKVQIFNLLGMLVYEQKTNESSIHIDNMDNFDSGMYIISVTANDNKVYQTKLIVN</sequence>
<dbReference type="Proteomes" id="UP000239997">
    <property type="component" value="Unassembled WGS sequence"/>
</dbReference>
<dbReference type="Gene3D" id="2.80.10.50">
    <property type="match status" value="1"/>
</dbReference>
<dbReference type="InterPro" id="IPR057036">
    <property type="entry name" value="Beta-tre_PLH30"/>
</dbReference>
<dbReference type="Pfam" id="PF24208">
    <property type="entry name" value="Beta-tre_PLH30"/>
    <property type="match status" value="1"/>
</dbReference>
<dbReference type="NCBIfam" id="TIGR04183">
    <property type="entry name" value="Por_Secre_tail"/>
    <property type="match status" value="1"/>
</dbReference>
<proteinExistence type="predicted"/>
<dbReference type="InterPro" id="IPR054591">
    <property type="entry name" value="PL28"/>
</dbReference>
<dbReference type="InterPro" id="IPR035992">
    <property type="entry name" value="Ricin_B-like_lectins"/>
</dbReference>
<dbReference type="Pfam" id="PF18962">
    <property type="entry name" value="Por_Secre_tail"/>
    <property type="match status" value="1"/>
</dbReference>
<dbReference type="InterPro" id="IPR026444">
    <property type="entry name" value="Secre_tail"/>
</dbReference>
<dbReference type="SUPFAM" id="SSF50370">
    <property type="entry name" value="Ricin B-like lectins"/>
    <property type="match status" value="1"/>
</dbReference>
<name>A0ABX5E1P3_NONUL</name>
<feature type="domain" description="Secretion system C-terminal sorting" evidence="2">
    <location>
        <begin position="461"/>
        <end position="533"/>
    </location>
</feature>
<comment type="caution">
    <text evidence="5">The sequence shown here is derived from an EMBL/GenBank/DDBJ whole genome shotgun (WGS) entry which is preliminary data.</text>
</comment>
<evidence type="ECO:0000259" key="2">
    <source>
        <dbReference type="Pfam" id="PF18962"/>
    </source>
</evidence>
<protein>
    <submittedName>
        <fullName evidence="5">Secreted protein (Por secretion system target)</fullName>
    </submittedName>
</protein>
<reference evidence="5 6" key="1">
    <citation type="submission" date="2018-03" db="EMBL/GenBank/DDBJ databases">
        <title>Genomic Encyclopedia of Archaeal and Bacterial Type Strains, Phase II (KMG-II): from individual species to whole genera.</title>
        <authorList>
            <person name="Goeker M."/>
        </authorList>
    </citation>
    <scope>NUCLEOTIDE SEQUENCE [LARGE SCALE GENOMIC DNA]</scope>
    <source>
        <strain evidence="5 6">DSM 22727</strain>
    </source>
</reference>
<feature type="domain" description="Endo-acting ulvan lyase beta-trefoil" evidence="4">
    <location>
        <begin position="321"/>
        <end position="442"/>
    </location>
</feature>
<evidence type="ECO:0000256" key="1">
    <source>
        <dbReference type="ARBA" id="ARBA00022729"/>
    </source>
</evidence>
<evidence type="ECO:0000259" key="4">
    <source>
        <dbReference type="Pfam" id="PF24208"/>
    </source>
</evidence>
<dbReference type="Pfam" id="PF22826">
    <property type="entry name" value="PL28"/>
    <property type="match status" value="1"/>
</dbReference>
<keyword evidence="6" id="KW-1185">Reference proteome</keyword>
<accession>A0ABX5E1P3</accession>
<dbReference type="EMBL" id="PVNA01000009">
    <property type="protein sequence ID" value="PRX11958.1"/>
    <property type="molecule type" value="Genomic_DNA"/>
</dbReference>
<keyword evidence="1" id="KW-0732">Signal</keyword>
<evidence type="ECO:0000259" key="3">
    <source>
        <dbReference type="Pfam" id="PF22826"/>
    </source>
</evidence>
<evidence type="ECO:0000313" key="5">
    <source>
        <dbReference type="EMBL" id="PRX11958.1"/>
    </source>
</evidence>